<evidence type="ECO:0008006" key="3">
    <source>
        <dbReference type="Google" id="ProtNLM"/>
    </source>
</evidence>
<name>A0A538SHM5_UNCEI</name>
<dbReference type="InterPro" id="IPR036278">
    <property type="entry name" value="Sialidase_sf"/>
</dbReference>
<dbReference type="SUPFAM" id="SSF50939">
    <property type="entry name" value="Sialidases"/>
    <property type="match status" value="1"/>
</dbReference>
<sequence length="670" mass="70992">MDGQGYTFIGTPDAGAGGGDTELETAPGQNTLGFYNVYQSSLTAANVTTAVSFDGGHTFVPTPVSTINPVDDRQWNAAYGANLCYLSYRNGATQPGNFLECVRLDYTGMGAPVIGPTSVVWAGLDPTLARELGNMVTDRRPGANATLLMSGADGEGNVYHGWTEEGHRVFVSVSHDFGTTWTHRLVWDGGIGSSYDHKFTWLAVDGAGNVYNVFSDDRNVYLSSSTDQGVTWSLPIRVNRGDASNIAIYPQIAAGSEGRVVITFYGHSGTSSQDPDAEWKVFVSRCQNALAAVPLFEEVQVSDRDFHHGPVCEEGLSCACCRELTECFDIDIDPADGSAALAYGAFGAGGTYISRQLAGASSIDGKTVTDRSSACPVAGGPCITPGCEVGAGDRCTLPGVVVACDPANDESPIGGPGDDITEILIAEPHRDDDVQKLTFTMKVSSLDPNSLPPSRVWYTLFTPSNGTTTYFVDMSNCDPTAGPMVFEYGTFDATLGFQTTGNADEGKVNLDGSIEITISRSLVGDPPAGSTLNGVHGDVRVFAGALCNGLVSRLDFTGDGSYTVMGNCQALAVGDAPQQLTFGLAGANPFRGSTSLRYSLPERLPVRIDVYSVTGQRVRTLVDREEGPGSYQVPFTMHDDASGRTLPAGVYMVRIKAGKEQRSFHVIVLK</sequence>
<dbReference type="Gene3D" id="2.120.10.10">
    <property type="match status" value="1"/>
</dbReference>
<reference evidence="1 2" key="1">
    <citation type="journal article" date="2019" name="Nat. Microbiol.">
        <title>Mediterranean grassland soil C-N compound turnover is dependent on rainfall and depth, and is mediated by genomically divergent microorganisms.</title>
        <authorList>
            <person name="Diamond S."/>
            <person name="Andeer P.F."/>
            <person name="Li Z."/>
            <person name="Crits-Christoph A."/>
            <person name="Burstein D."/>
            <person name="Anantharaman K."/>
            <person name="Lane K.R."/>
            <person name="Thomas B.C."/>
            <person name="Pan C."/>
            <person name="Northen T.R."/>
            <person name="Banfield J.F."/>
        </authorList>
    </citation>
    <scope>NUCLEOTIDE SEQUENCE [LARGE SCALE GENOMIC DNA]</scope>
    <source>
        <strain evidence="1">WS_3</strain>
    </source>
</reference>
<gene>
    <name evidence="1" type="ORF">E6K73_07075</name>
</gene>
<dbReference type="Proteomes" id="UP000320184">
    <property type="component" value="Unassembled WGS sequence"/>
</dbReference>
<dbReference type="EMBL" id="VBOT01000089">
    <property type="protein sequence ID" value="TMQ50863.1"/>
    <property type="molecule type" value="Genomic_DNA"/>
</dbReference>
<dbReference type="AlphaFoldDB" id="A0A538SHM5"/>
<proteinExistence type="predicted"/>
<comment type="caution">
    <text evidence="1">The sequence shown here is derived from an EMBL/GenBank/DDBJ whole genome shotgun (WGS) entry which is preliminary data.</text>
</comment>
<evidence type="ECO:0000313" key="2">
    <source>
        <dbReference type="Proteomes" id="UP000320184"/>
    </source>
</evidence>
<evidence type="ECO:0000313" key="1">
    <source>
        <dbReference type="EMBL" id="TMQ50863.1"/>
    </source>
</evidence>
<dbReference type="CDD" id="cd15482">
    <property type="entry name" value="Sialidase_non-viral"/>
    <property type="match status" value="1"/>
</dbReference>
<organism evidence="1 2">
    <name type="scientific">Eiseniibacteriota bacterium</name>
    <dbReference type="NCBI Taxonomy" id="2212470"/>
    <lineage>
        <taxon>Bacteria</taxon>
        <taxon>Candidatus Eiseniibacteriota</taxon>
    </lineage>
</organism>
<accession>A0A538SHM5</accession>
<protein>
    <recommendedName>
        <fullName evidence="3">T9SS type A sorting domain-containing protein</fullName>
    </recommendedName>
</protein>
<dbReference type="Gene3D" id="2.60.40.4070">
    <property type="match status" value="1"/>
</dbReference>